<evidence type="ECO:0000256" key="3">
    <source>
        <dbReference type="ARBA" id="ARBA00022448"/>
    </source>
</evidence>
<keyword evidence="6" id="KW-0732">Signal</keyword>
<reference evidence="10 11" key="1">
    <citation type="submission" date="2018-12" db="EMBL/GenBank/DDBJ databases">
        <authorList>
            <consortium name="Pathogen Informatics"/>
        </authorList>
    </citation>
    <scope>NUCLEOTIDE SEQUENCE [LARGE SCALE GENOMIC DNA]</scope>
    <source>
        <strain evidence="10 11">NCTC7102</strain>
    </source>
</reference>
<protein>
    <submittedName>
        <fullName evidence="10">Outer membrane fimbrial usher protein</fullName>
    </submittedName>
</protein>
<evidence type="ECO:0000259" key="9">
    <source>
        <dbReference type="Pfam" id="PF13954"/>
    </source>
</evidence>
<name>A0A447JAG3_SALET</name>
<comment type="similarity">
    <text evidence="2">Belongs to the fimbrial export usher family.</text>
</comment>
<dbReference type="EMBL" id="LR133909">
    <property type="protein sequence ID" value="VDY36748.1"/>
    <property type="molecule type" value="Genomic_DNA"/>
</dbReference>
<organism evidence="10 11">
    <name type="scientific">Salmonella enterica subsp. enterica serovar Daytona</name>
    <dbReference type="NCBI Taxonomy" id="1962639"/>
    <lineage>
        <taxon>Bacteria</taxon>
        <taxon>Pseudomonadati</taxon>
        <taxon>Pseudomonadota</taxon>
        <taxon>Gammaproteobacteria</taxon>
        <taxon>Enterobacterales</taxon>
        <taxon>Enterobacteriaceae</taxon>
        <taxon>Salmonella</taxon>
    </lineage>
</organism>
<evidence type="ECO:0000313" key="11">
    <source>
        <dbReference type="Proteomes" id="UP000281393"/>
    </source>
</evidence>
<proteinExistence type="inferred from homology"/>
<keyword evidence="5" id="KW-0812">Transmembrane</keyword>
<dbReference type="GO" id="GO:0009279">
    <property type="term" value="C:cell outer membrane"/>
    <property type="evidence" value="ECO:0007669"/>
    <property type="project" value="UniProtKB-SubCell"/>
</dbReference>
<dbReference type="InterPro" id="IPR037224">
    <property type="entry name" value="PapC_N_sf"/>
</dbReference>
<dbReference type="FunFam" id="3.10.20.410:FF:000001">
    <property type="entry name" value="Fimbrial outer membrane usher protein"/>
    <property type="match status" value="1"/>
</dbReference>
<dbReference type="InterPro" id="IPR025885">
    <property type="entry name" value="PapC_N"/>
</dbReference>
<dbReference type="AlphaFoldDB" id="A0A447JAG3"/>
<dbReference type="GO" id="GO:0009297">
    <property type="term" value="P:pilus assembly"/>
    <property type="evidence" value="ECO:0007669"/>
    <property type="project" value="InterPro"/>
</dbReference>
<dbReference type="SUPFAM" id="SSF141729">
    <property type="entry name" value="FimD N-terminal domain-like"/>
    <property type="match status" value="1"/>
</dbReference>
<dbReference type="Gene3D" id="3.10.20.410">
    <property type="match status" value="1"/>
</dbReference>
<keyword evidence="7" id="KW-0472">Membrane</keyword>
<dbReference type="Pfam" id="PF13954">
    <property type="entry name" value="PapC_N"/>
    <property type="match status" value="1"/>
</dbReference>
<sequence>MYESNKAEHLPGKYRVSVVVNEKKMESRTLEFKAATEAQRAKMGESLVPCLSRVQLEDMGVRIDSFPALKMAPPEACVAFDDIIPQAASHFDFADQTLIMSFPQAAMKQTARGTVPESQWDEGVNALLVDYNFSGSNASYDAHDSETSYNSDSYYLNLRSGMNLGHGGYVTIAPGRETTVTTHGITLAHP</sequence>
<keyword evidence="8" id="KW-0998">Cell outer membrane</keyword>
<feature type="domain" description="PapC N-terminal" evidence="9">
    <location>
        <begin position="5"/>
        <end position="134"/>
    </location>
</feature>
<dbReference type="Proteomes" id="UP000281393">
    <property type="component" value="Chromosome"/>
</dbReference>
<dbReference type="PANTHER" id="PTHR30451:SF21">
    <property type="entry name" value="FIMBRIAL USHER DOMAIN-CONTAINING PROTEIN YDET-RELATED"/>
    <property type="match status" value="1"/>
</dbReference>
<accession>A0A447JAG3</accession>
<gene>
    <name evidence="10" type="primary">lpfC_1</name>
    <name evidence="10" type="ORF">NCTC7102_00260</name>
</gene>
<evidence type="ECO:0000256" key="5">
    <source>
        <dbReference type="ARBA" id="ARBA00022692"/>
    </source>
</evidence>
<evidence type="ECO:0000256" key="1">
    <source>
        <dbReference type="ARBA" id="ARBA00004571"/>
    </source>
</evidence>
<evidence type="ECO:0000256" key="2">
    <source>
        <dbReference type="ARBA" id="ARBA00008064"/>
    </source>
</evidence>
<dbReference type="GO" id="GO:0015473">
    <property type="term" value="F:fimbrial usher porin activity"/>
    <property type="evidence" value="ECO:0007669"/>
    <property type="project" value="InterPro"/>
</dbReference>
<keyword evidence="3" id="KW-0813">Transport</keyword>
<comment type="subcellular location">
    <subcellularLocation>
        <location evidence="1">Cell outer membrane</location>
        <topology evidence="1">Multi-pass membrane protein</topology>
    </subcellularLocation>
</comment>
<evidence type="ECO:0000256" key="8">
    <source>
        <dbReference type="ARBA" id="ARBA00023237"/>
    </source>
</evidence>
<dbReference type="PANTHER" id="PTHR30451">
    <property type="entry name" value="OUTER MEMBRANE USHER PROTEIN"/>
    <property type="match status" value="1"/>
</dbReference>
<evidence type="ECO:0000313" key="10">
    <source>
        <dbReference type="EMBL" id="VDY36748.1"/>
    </source>
</evidence>
<evidence type="ECO:0000256" key="7">
    <source>
        <dbReference type="ARBA" id="ARBA00023136"/>
    </source>
</evidence>
<evidence type="ECO:0000256" key="4">
    <source>
        <dbReference type="ARBA" id="ARBA00022558"/>
    </source>
</evidence>
<dbReference type="InterPro" id="IPR000015">
    <property type="entry name" value="Fimb_usher"/>
</dbReference>
<keyword evidence="4" id="KW-1029">Fimbrium biogenesis</keyword>
<evidence type="ECO:0000256" key="6">
    <source>
        <dbReference type="ARBA" id="ARBA00022729"/>
    </source>
</evidence>